<dbReference type="GO" id="GO:0006412">
    <property type="term" value="P:translation"/>
    <property type="evidence" value="ECO:0007669"/>
    <property type="project" value="UniProtKB-UniRule"/>
</dbReference>
<comment type="catalytic activity">
    <reaction evidence="9 11">
        <text>L-aspartyl-tRNA(Asn) + L-glutamine + ATP + H2O = L-asparaginyl-tRNA(Asn) + L-glutamate + ADP + phosphate + 2 H(+)</text>
        <dbReference type="Rhea" id="RHEA:14513"/>
        <dbReference type="Rhea" id="RHEA-COMP:9674"/>
        <dbReference type="Rhea" id="RHEA-COMP:9677"/>
        <dbReference type="ChEBI" id="CHEBI:15377"/>
        <dbReference type="ChEBI" id="CHEBI:15378"/>
        <dbReference type="ChEBI" id="CHEBI:29985"/>
        <dbReference type="ChEBI" id="CHEBI:30616"/>
        <dbReference type="ChEBI" id="CHEBI:43474"/>
        <dbReference type="ChEBI" id="CHEBI:58359"/>
        <dbReference type="ChEBI" id="CHEBI:78515"/>
        <dbReference type="ChEBI" id="CHEBI:78516"/>
        <dbReference type="ChEBI" id="CHEBI:456216"/>
    </reaction>
</comment>
<evidence type="ECO:0000256" key="4">
    <source>
        <dbReference type="ARBA" id="ARBA00022598"/>
    </source>
</evidence>
<dbReference type="PANTHER" id="PTHR11659">
    <property type="entry name" value="GLUTAMYL-TRNA GLN AMIDOTRANSFERASE SUBUNIT B MITOCHONDRIAL AND PROKARYOTIC PET112-RELATED"/>
    <property type="match status" value="1"/>
</dbReference>
<feature type="domain" description="Asn/Gln amidotransferase" evidence="12">
    <location>
        <begin position="332"/>
        <end position="480"/>
    </location>
</feature>
<dbReference type="GO" id="GO:0016740">
    <property type="term" value="F:transferase activity"/>
    <property type="evidence" value="ECO:0007669"/>
    <property type="project" value="UniProtKB-KW"/>
</dbReference>
<evidence type="ECO:0000256" key="6">
    <source>
        <dbReference type="ARBA" id="ARBA00022840"/>
    </source>
</evidence>
<comment type="caution">
    <text evidence="13">The sequence shown here is derived from an EMBL/GenBank/DDBJ whole genome shotgun (WGS) entry which is preliminary data.</text>
</comment>
<dbReference type="Pfam" id="PF02934">
    <property type="entry name" value="GatB_N"/>
    <property type="match status" value="1"/>
</dbReference>
<dbReference type="Gene3D" id="1.10.150.380">
    <property type="entry name" value="GatB domain, N-terminal subdomain"/>
    <property type="match status" value="1"/>
</dbReference>
<dbReference type="FunFam" id="1.10.150.380:FF:000001">
    <property type="entry name" value="Aspartyl/glutamyl-tRNA(Asn/Gln) amidotransferase subunit B"/>
    <property type="match status" value="1"/>
</dbReference>
<dbReference type="InterPro" id="IPR017959">
    <property type="entry name" value="Asn/Gln-tRNA_amidoTrfase_suB/E"/>
</dbReference>
<gene>
    <name evidence="11 13" type="primary">gatB</name>
    <name evidence="13" type="ORF">EBQ26_01640</name>
</gene>
<name>A0A3M6QD96_9BURK</name>
<dbReference type="SUPFAM" id="SSF55931">
    <property type="entry name" value="Glutamine synthetase/guanido kinase"/>
    <property type="match status" value="1"/>
</dbReference>
<dbReference type="InterPro" id="IPR023168">
    <property type="entry name" value="GatB_Yqey_C_2"/>
</dbReference>
<organism evidence="13 14">
    <name type="scientific">Allofranklinella schreckenbergeri</name>
    <dbReference type="NCBI Taxonomy" id="1076744"/>
    <lineage>
        <taxon>Bacteria</taxon>
        <taxon>Pseudomonadati</taxon>
        <taxon>Pseudomonadota</taxon>
        <taxon>Betaproteobacteria</taxon>
        <taxon>Burkholderiales</taxon>
        <taxon>Comamonadaceae</taxon>
        <taxon>Allofranklinella</taxon>
    </lineage>
</organism>
<dbReference type="InterPro" id="IPR006075">
    <property type="entry name" value="Asn/Gln-tRNA_Trfase_suB/E_cat"/>
</dbReference>
<keyword evidence="4 11" id="KW-0436">Ligase</keyword>
<comment type="catalytic activity">
    <reaction evidence="10 11">
        <text>L-glutamyl-tRNA(Gln) + L-glutamine + ATP + H2O = L-glutaminyl-tRNA(Gln) + L-glutamate + ADP + phosphate + H(+)</text>
        <dbReference type="Rhea" id="RHEA:17521"/>
        <dbReference type="Rhea" id="RHEA-COMP:9681"/>
        <dbReference type="Rhea" id="RHEA-COMP:9684"/>
        <dbReference type="ChEBI" id="CHEBI:15377"/>
        <dbReference type="ChEBI" id="CHEBI:15378"/>
        <dbReference type="ChEBI" id="CHEBI:29985"/>
        <dbReference type="ChEBI" id="CHEBI:30616"/>
        <dbReference type="ChEBI" id="CHEBI:43474"/>
        <dbReference type="ChEBI" id="CHEBI:58359"/>
        <dbReference type="ChEBI" id="CHEBI:78520"/>
        <dbReference type="ChEBI" id="CHEBI:78521"/>
        <dbReference type="ChEBI" id="CHEBI:456216"/>
    </reaction>
</comment>
<sequence>MTAQLIQGYEVVIGFETHAQLACASKIFSRAPLGFGAAPNTQTAPVDCALPGTLPVMNRQAVACAIRLGLALGSHVAPRSIFARKNYFYPDLPKGYQISQFEIPVVQGGEVSFFVDGEKKTVRLVRAHLEEDAGKSVHDQFPDASGIDLNRAGTPLLEIVTEPDMRSTAEAVAYAKELHKIVTWIGICDGNMQEGNFRCDANVSVRKPGQPFGTRREIKNLNSFRYMQQAIDYEIRWQIEQLEDGHAIEQATVLFDPATGETRAMRSKEDSADYRYFPDPDLPPLVIAPEWIAQVKADMPELPRQMAERFVRDWGLPEYDATTLTQSQAMGAYFEEAAQACGQAKLVSNWVMGEISRRLNTEEIGIEAAPVRPAQLAALIGRIHDGTISNNAAKQVFEALWSGQASEVDAVIEAKGLKQMNDSGALEKIIDEVIAANPANVEQYKAGKDKAFNALVGQVMKASKGKANPQQVNELLKAKLAG</sequence>
<dbReference type="InterPro" id="IPR014746">
    <property type="entry name" value="Gln_synth/guanido_kin_cat_dom"/>
</dbReference>
<dbReference type="FunFam" id="1.10.10.410:FF:000001">
    <property type="entry name" value="Aspartyl/glutamyl-tRNA(Asn/Gln) amidotransferase subunit B"/>
    <property type="match status" value="1"/>
</dbReference>
<dbReference type="EC" id="6.3.5.-" evidence="11"/>
<dbReference type="HAMAP" id="MF_00121">
    <property type="entry name" value="GatB"/>
    <property type="match status" value="1"/>
</dbReference>
<evidence type="ECO:0000313" key="13">
    <source>
        <dbReference type="EMBL" id="RMX00621.1"/>
    </source>
</evidence>
<dbReference type="EMBL" id="RDQM01000002">
    <property type="protein sequence ID" value="RMX00621.1"/>
    <property type="molecule type" value="Genomic_DNA"/>
</dbReference>
<dbReference type="InterPro" id="IPR018027">
    <property type="entry name" value="Asn/Gln_amidotransferase"/>
</dbReference>
<dbReference type="Gene3D" id="1.10.10.410">
    <property type="match status" value="1"/>
</dbReference>
<evidence type="ECO:0000313" key="14">
    <source>
        <dbReference type="Proteomes" id="UP000267521"/>
    </source>
</evidence>
<dbReference type="AlphaFoldDB" id="A0A3M6QD96"/>
<dbReference type="Pfam" id="PF02637">
    <property type="entry name" value="GatB_Yqey"/>
    <property type="match status" value="1"/>
</dbReference>
<evidence type="ECO:0000256" key="5">
    <source>
        <dbReference type="ARBA" id="ARBA00022741"/>
    </source>
</evidence>
<dbReference type="GO" id="GO:0050567">
    <property type="term" value="F:glutaminyl-tRNA synthase (glutamine-hydrolyzing) activity"/>
    <property type="evidence" value="ECO:0007669"/>
    <property type="project" value="UniProtKB-UniRule"/>
</dbReference>
<comment type="function">
    <text evidence="8 11">Allows the formation of correctly charged Asn-tRNA(Asn) or Gln-tRNA(Gln) through the transamidation of misacylated Asp-tRNA(Asn) or Glu-tRNA(Gln) in organisms which lack either or both of asparaginyl-tRNA or glutaminyl-tRNA synthetases. The reaction takes place in the presence of glutamine and ATP through an activated phospho-Asp-tRNA(Asn) or phospho-Glu-tRNA(Gln).</text>
</comment>
<dbReference type="RefSeq" id="WP_122237302.1">
    <property type="nucleotide sequence ID" value="NZ_RDQM01000002.1"/>
</dbReference>
<dbReference type="NCBIfam" id="TIGR00133">
    <property type="entry name" value="gatB"/>
    <property type="match status" value="1"/>
</dbReference>
<dbReference type="InterPro" id="IPR017958">
    <property type="entry name" value="Gln-tRNA_amidoTrfase_suB_CS"/>
</dbReference>
<comment type="similarity">
    <text evidence="1 11">Belongs to the GatB/GatE family. GatB subfamily.</text>
</comment>
<evidence type="ECO:0000256" key="11">
    <source>
        <dbReference type="HAMAP-Rule" id="MF_00121"/>
    </source>
</evidence>
<proteinExistence type="inferred from homology"/>
<dbReference type="InterPro" id="IPR003789">
    <property type="entry name" value="Asn/Gln_tRNA_amidoTrase-B-like"/>
</dbReference>
<dbReference type="PROSITE" id="PS01234">
    <property type="entry name" value="GATB"/>
    <property type="match status" value="1"/>
</dbReference>
<dbReference type="SUPFAM" id="SSF89095">
    <property type="entry name" value="GatB/YqeY motif"/>
    <property type="match status" value="1"/>
</dbReference>
<keyword evidence="5 11" id="KW-0547">Nucleotide-binding</keyword>
<dbReference type="GO" id="GO:0050566">
    <property type="term" value="F:asparaginyl-tRNA synthase (glutamine-hydrolyzing) activity"/>
    <property type="evidence" value="ECO:0007669"/>
    <property type="project" value="RHEA"/>
</dbReference>
<dbReference type="SMART" id="SM00845">
    <property type="entry name" value="GatB_Yqey"/>
    <property type="match status" value="1"/>
</dbReference>
<evidence type="ECO:0000256" key="2">
    <source>
        <dbReference type="ARBA" id="ARBA00011123"/>
    </source>
</evidence>
<evidence type="ECO:0000256" key="7">
    <source>
        <dbReference type="ARBA" id="ARBA00022917"/>
    </source>
</evidence>
<keyword evidence="7 11" id="KW-0648">Protein biosynthesis</keyword>
<evidence type="ECO:0000256" key="1">
    <source>
        <dbReference type="ARBA" id="ARBA00005306"/>
    </source>
</evidence>
<dbReference type="NCBIfam" id="NF004015">
    <property type="entry name" value="PRK05477.1-5"/>
    <property type="match status" value="1"/>
</dbReference>
<keyword evidence="13" id="KW-0808">Transferase</keyword>
<evidence type="ECO:0000259" key="12">
    <source>
        <dbReference type="SMART" id="SM00845"/>
    </source>
</evidence>
<comment type="subunit">
    <text evidence="2 11">Heterotrimer of A, B and C subunits.</text>
</comment>
<dbReference type="GO" id="GO:0005524">
    <property type="term" value="F:ATP binding"/>
    <property type="evidence" value="ECO:0007669"/>
    <property type="project" value="UniProtKB-KW"/>
</dbReference>
<dbReference type="InterPro" id="IPR004413">
    <property type="entry name" value="GatB"/>
</dbReference>
<accession>A0A3M6QD96</accession>
<evidence type="ECO:0000256" key="3">
    <source>
        <dbReference type="ARBA" id="ARBA00016923"/>
    </source>
</evidence>
<dbReference type="NCBIfam" id="NF004014">
    <property type="entry name" value="PRK05477.1-4"/>
    <property type="match status" value="1"/>
</dbReference>
<dbReference type="InterPro" id="IPR042114">
    <property type="entry name" value="GatB_C_1"/>
</dbReference>
<dbReference type="GO" id="GO:0070681">
    <property type="term" value="P:glutaminyl-tRNAGln biosynthesis via transamidation"/>
    <property type="evidence" value="ECO:0007669"/>
    <property type="project" value="TreeGrafter"/>
</dbReference>
<evidence type="ECO:0000256" key="10">
    <source>
        <dbReference type="ARBA" id="ARBA00047913"/>
    </source>
</evidence>
<dbReference type="NCBIfam" id="NF004012">
    <property type="entry name" value="PRK05477.1-2"/>
    <property type="match status" value="1"/>
</dbReference>
<evidence type="ECO:0000256" key="9">
    <source>
        <dbReference type="ARBA" id="ARBA00047380"/>
    </source>
</evidence>
<protein>
    <recommendedName>
        <fullName evidence="3 11">Aspartyl/glutamyl-tRNA(Asn/Gln) amidotransferase subunit B</fullName>
        <shortName evidence="11">Asp/Glu-ADT subunit B</shortName>
        <ecNumber evidence="11">6.3.5.-</ecNumber>
    </recommendedName>
</protein>
<evidence type="ECO:0000256" key="8">
    <source>
        <dbReference type="ARBA" id="ARBA00024799"/>
    </source>
</evidence>
<dbReference type="PANTHER" id="PTHR11659:SF0">
    <property type="entry name" value="GLUTAMYL-TRNA(GLN) AMIDOTRANSFERASE SUBUNIT B, MITOCHONDRIAL"/>
    <property type="match status" value="1"/>
</dbReference>
<dbReference type="Proteomes" id="UP000267521">
    <property type="component" value="Unassembled WGS sequence"/>
</dbReference>
<keyword evidence="6 11" id="KW-0067">ATP-binding</keyword>
<reference evidence="13 14" key="1">
    <citation type="submission" date="2018-10" db="EMBL/GenBank/DDBJ databases">
        <title>Comamonadaceae CDC group NO-1 genome sequencing and assembly.</title>
        <authorList>
            <person name="Bernier A.-M."/>
            <person name="Bernard K."/>
        </authorList>
    </citation>
    <scope>NUCLEOTIDE SEQUENCE [LARGE SCALE GENOMIC DNA]</scope>
    <source>
        <strain evidence="13 14">NML970147</strain>
    </source>
</reference>